<dbReference type="GeneID" id="45542191"/>
<accession>A0A3M4VYL7</accession>
<dbReference type="EMBL" id="BLWA01000001">
    <property type="protein sequence ID" value="GFM90423.1"/>
    <property type="molecule type" value="Genomic_DNA"/>
</dbReference>
<dbReference type="RefSeq" id="WP_025259768.1">
    <property type="nucleotide sequence ID" value="NZ_BLVX01000004.1"/>
</dbReference>
<dbReference type="InterPro" id="IPR011008">
    <property type="entry name" value="Dimeric_a/b-barrel"/>
</dbReference>
<reference evidence="2 3" key="1">
    <citation type="submission" date="2018-08" db="EMBL/GenBank/DDBJ databases">
        <title>Recombination of ecologically and evolutionarily significant loci maintains genetic cohesion in the Pseudomonas syringae species complex.</title>
        <authorList>
            <person name="Dillon M."/>
            <person name="Thakur S."/>
            <person name="Almeida R.N.D."/>
            <person name="Weir B.S."/>
            <person name="Guttman D.S."/>
        </authorList>
    </citation>
    <scope>NUCLEOTIDE SEQUENCE [LARGE SCALE GENOMIC DNA]</scope>
    <source>
        <strain evidence="2 3">ICMP 6917</strain>
    </source>
</reference>
<dbReference type="Proteomes" id="UP000278332">
    <property type="component" value="Unassembled WGS sequence"/>
</dbReference>
<sequence length="114" mass="12740">MSFSTHDSLFSQFVEFIVDPLHAQDLAAALIARTERFTCFYPGFISAQVNVSEAGDRVLMQFLWSSVSQGQQAIEKAQAIEPDLFQLARQHHSRALLFSAFNTVARVQAQPVLP</sequence>
<keyword evidence="2" id="KW-0503">Monooxygenase</keyword>
<dbReference type="Gene3D" id="3.30.70.100">
    <property type="match status" value="1"/>
</dbReference>
<dbReference type="EMBL" id="RBRY01000091">
    <property type="protein sequence ID" value="RMR56697.1"/>
    <property type="molecule type" value="Genomic_DNA"/>
</dbReference>
<dbReference type="GO" id="GO:0004497">
    <property type="term" value="F:monooxygenase activity"/>
    <property type="evidence" value="ECO:0007669"/>
    <property type="project" value="UniProtKB-KW"/>
</dbReference>
<reference evidence="1 4" key="2">
    <citation type="submission" date="2020-05" db="EMBL/GenBank/DDBJ databases">
        <title>Genetic diversity of Pseudomonas cichorii.</title>
        <authorList>
            <person name="Tani S."/>
            <person name="Yagi H."/>
            <person name="Hashimoto S."/>
            <person name="Iiyama K."/>
            <person name="Furuya N."/>
        </authorList>
    </citation>
    <scope>NUCLEOTIDE SEQUENCE [LARGE SCALE GENOMIC DNA]</scope>
    <source>
        <strain evidence="1 4">LMG 2162</strain>
    </source>
</reference>
<evidence type="ECO:0000313" key="1">
    <source>
        <dbReference type="EMBL" id="GFM90423.1"/>
    </source>
</evidence>
<dbReference type="SUPFAM" id="SSF54909">
    <property type="entry name" value="Dimeric alpha+beta barrel"/>
    <property type="match status" value="1"/>
</dbReference>
<dbReference type="Proteomes" id="UP000614982">
    <property type="component" value="Unassembled WGS sequence"/>
</dbReference>
<evidence type="ECO:0000313" key="3">
    <source>
        <dbReference type="Proteomes" id="UP000278332"/>
    </source>
</evidence>
<comment type="caution">
    <text evidence="2">The sequence shown here is derived from an EMBL/GenBank/DDBJ whole genome shotgun (WGS) entry which is preliminary data.</text>
</comment>
<keyword evidence="2" id="KW-0560">Oxidoreductase</keyword>
<dbReference type="AlphaFoldDB" id="A0A3M4VYL7"/>
<keyword evidence="4" id="KW-1185">Reference proteome</keyword>
<evidence type="ECO:0000313" key="2">
    <source>
        <dbReference type="EMBL" id="RMR56697.1"/>
    </source>
</evidence>
<dbReference type="OrthoDB" id="7016254at2"/>
<protein>
    <submittedName>
        <fullName evidence="2">Antibiotic biosynthesis monooxygenase</fullName>
    </submittedName>
</protein>
<evidence type="ECO:0000313" key="4">
    <source>
        <dbReference type="Proteomes" id="UP000614982"/>
    </source>
</evidence>
<gene>
    <name evidence="2" type="ORF">ALP84_02854</name>
    <name evidence="1" type="ORF">PSCICP_03950</name>
</gene>
<organism evidence="2 3">
    <name type="scientific">Pseudomonas cichorii</name>
    <dbReference type="NCBI Taxonomy" id="36746"/>
    <lineage>
        <taxon>Bacteria</taxon>
        <taxon>Pseudomonadati</taxon>
        <taxon>Pseudomonadota</taxon>
        <taxon>Gammaproteobacteria</taxon>
        <taxon>Pseudomonadales</taxon>
        <taxon>Pseudomonadaceae</taxon>
        <taxon>Pseudomonas</taxon>
    </lineage>
</organism>
<proteinExistence type="predicted"/>
<name>A0A3M4VYL7_PSECI</name>